<dbReference type="Pfam" id="PF00589">
    <property type="entry name" value="Phage_integrase"/>
    <property type="match status" value="1"/>
</dbReference>
<keyword evidence="1" id="KW-0233">DNA recombination</keyword>
<dbReference type="Gene3D" id="1.10.443.10">
    <property type="entry name" value="Intergrase catalytic core"/>
    <property type="match status" value="1"/>
</dbReference>
<organism evidence="4 5">
    <name type="scientific">Jatrophihabitans lederbergiae</name>
    <dbReference type="NCBI Taxonomy" id="3075547"/>
    <lineage>
        <taxon>Bacteria</taxon>
        <taxon>Bacillati</taxon>
        <taxon>Actinomycetota</taxon>
        <taxon>Actinomycetes</taxon>
        <taxon>Jatrophihabitantales</taxon>
        <taxon>Jatrophihabitantaceae</taxon>
        <taxon>Jatrophihabitans</taxon>
    </lineage>
</organism>
<protein>
    <submittedName>
        <fullName evidence="4">Tyrosine-type recombinase/integrase</fullName>
    </submittedName>
</protein>
<accession>A0ABU2JI30</accession>
<feature type="compositionally biased region" description="Basic and acidic residues" evidence="2">
    <location>
        <begin position="14"/>
        <end position="24"/>
    </location>
</feature>
<dbReference type="SUPFAM" id="SSF56349">
    <property type="entry name" value="DNA breaking-rejoining enzymes"/>
    <property type="match status" value="1"/>
</dbReference>
<dbReference type="EMBL" id="JAVREH010000256">
    <property type="protein sequence ID" value="MDT0264641.1"/>
    <property type="molecule type" value="Genomic_DNA"/>
</dbReference>
<evidence type="ECO:0000259" key="3">
    <source>
        <dbReference type="PROSITE" id="PS51898"/>
    </source>
</evidence>
<sequence length="85" mass="9728">RRQQRRPPGTWDHSQPHPDTDGHIPRSWFREHIWIPALVTAGIGICVRTHDLRHAHASWLLAGGADLQTVKERLGRGSIFTTEKH</sequence>
<evidence type="ECO:0000256" key="2">
    <source>
        <dbReference type="SAM" id="MobiDB-lite"/>
    </source>
</evidence>
<feature type="domain" description="Tyr recombinase" evidence="3">
    <location>
        <begin position="1"/>
        <end position="85"/>
    </location>
</feature>
<comment type="caution">
    <text evidence="4">The sequence shown here is derived from an EMBL/GenBank/DDBJ whole genome shotgun (WGS) entry which is preliminary data.</text>
</comment>
<evidence type="ECO:0000313" key="5">
    <source>
        <dbReference type="Proteomes" id="UP001183176"/>
    </source>
</evidence>
<proteinExistence type="predicted"/>
<keyword evidence="5" id="KW-1185">Reference proteome</keyword>
<feature type="non-terminal residue" evidence="4">
    <location>
        <position position="85"/>
    </location>
</feature>
<gene>
    <name evidence="4" type="ORF">RM423_25200</name>
</gene>
<dbReference type="InterPro" id="IPR002104">
    <property type="entry name" value="Integrase_catalytic"/>
</dbReference>
<dbReference type="Proteomes" id="UP001183176">
    <property type="component" value="Unassembled WGS sequence"/>
</dbReference>
<evidence type="ECO:0000313" key="4">
    <source>
        <dbReference type="EMBL" id="MDT0264641.1"/>
    </source>
</evidence>
<dbReference type="InterPro" id="IPR011010">
    <property type="entry name" value="DNA_brk_join_enz"/>
</dbReference>
<dbReference type="RefSeq" id="WP_311425765.1">
    <property type="nucleotide sequence ID" value="NZ_JAVREH010000256.1"/>
</dbReference>
<dbReference type="PROSITE" id="PS51898">
    <property type="entry name" value="TYR_RECOMBINASE"/>
    <property type="match status" value="1"/>
</dbReference>
<feature type="region of interest" description="Disordered" evidence="2">
    <location>
        <begin position="1"/>
        <end position="24"/>
    </location>
</feature>
<evidence type="ECO:0000256" key="1">
    <source>
        <dbReference type="ARBA" id="ARBA00023172"/>
    </source>
</evidence>
<reference evidence="5" key="1">
    <citation type="submission" date="2023-07" db="EMBL/GenBank/DDBJ databases">
        <title>30 novel species of actinomycetes from the DSMZ collection.</title>
        <authorList>
            <person name="Nouioui I."/>
        </authorList>
    </citation>
    <scope>NUCLEOTIDE SEQUENCE [LARGE SCALE GENOMIC DNA]</scope>
    <source>
        <strain evidence="5">DSM 44399</strain>
    </source>
</reference>
<feature type="non-terminal residue" evidence="4">
    <location>
        <position position="1"/>
    </location>
</feature>
<dbReference type="InterPro" id="IPR013762">
    <property type="entry name" value="Integrase-like_cat_sf"/>
</dbReference>
<name>A0ABU2JI30_9ACTN</name>